<organism evidence="1 2">
    <name type="scientific">Xylaria grammica</name>
    <dbReference type="NCBI Taxonomy" id="363999"/>
    <lineage>
        <taxon>Eukaryota</taxon>
        <taxon>Fungi</taxon>
        <taxon>Dikarya</taxon>
        <taxon>Ascomycota</taxon>
        <taxon>Pezizomycotina</taxon>
        <taxon>Sordariomycetes</taxon>
        <taxon>Xylariomycetidae</taxon>
        <taxon>Xylariales</taxon>
        <taxon>Xylariaceae</taxon>
        <taxon>Xylaria</taxon>
    </lineage>
</organism>
<reference evidence="1 2" key="1">
    <citation type="submission" date="2018-12" db="EMBL/GenBank/DDBJ databases">
        <title>Draft genome sequence of Xylaria grammica IHI A82.</title>
        <authorList>
            <person name="Buettner E."/>
            <person name="Kellner H."/>
        </authorList>
    </citation>
    <scope>NUCLEOTIDE SEQUENCE [LARGE SCALE GENOMIC DNA]</scope>
    <source>
        <strain evidence="1 2">IHI A82</strain>
    </source>
</reference>
<accession>A0A439D4U8</accession>
<proteinExistence type="predicted"/>
<dbReference type="InterPro" id="IPR011009">
    <property type="entry name" value="Kinase-like_dom_sf"/>
</dbReference>
<gene>
    <name evidence="1" type="ORF">EKO27_g5676</name>
</gene>
<evidence type="ECO:0000313" key="2">
    <source>
        <dbReference type="Proteomes" id="UP000286045"/>
    </source>
</evidence>
<comment type="caution">
    <text evidence="1">The sequence shown here is derived from an EMBL/GenBank/DDBJ whole genome shotgun (WGS) entry which is preliminary data.</text>
</comment>
<dbReference type="EMBL" id="RYZI01000155">
    <property type="protein sequence ID" value="RWA09429.1"/>
    <property type="molecule type" value="Genomic_DNA"/>
</dbReference>
<dbReference type="Proteomes" id="UP000286045">
    <property type="component" value="Unassembled WGS sequence"/>
</dbReference>
<evidence type="ECO:0000313" key="1">
    <source>
        <dbReference type="EMBL" id="RWA09429.1"/>
    </source>
</evidence>
<dbReference type="AlphaFoldDB" id="A0A439D4U8"/>
<dbReference type="Gene3D" id="3.90.1200.10">
    <property type="match status" value="1"/>
</dbReference>
<keyword evidence="2" id="KW-1185">Reference proteome</keyword>
<sequence>MAEFSRVLQEYRESFLQIHPSLMPEVLCVFIGGSHLYNQEHLESSQNLRQGNYDGIVVVKSKHQIYSLVAELRQRQRLLNMMGVERQEEVDFPIPSPSSPLYPEFDAIQISGYDGANAKRSVTLLSSDYFSQNKTSLNVLSSKDRRVFDSNVSSVKLLQQATTLGASVILHDQWVYSSDDEKAIGAFGAIADLIVSGACIYGQEPYGQDIKHLLANRYASVTGYSPTVSSFAKWRRFSPSYAEWLSRELATLHPTSSVTTPRPSPKGIENVFLYGSTVQTGGNFNLESSTRPRKLPKEVVRQFDEGLVTRQGGHDPKFSNNSSTYIVKTRHPLNSVDVFVKESSHAQEELQAAKEASRYFPRIVIPRMAKSGELLYPFFAGITQSDIRLSYIQGGRQDASMMESILYLELVKAEDTLRNYRSSLSLQSNAPAPRQNIQRFFHDRLLNDRRMHEFYEQGVTLGGETVSLEWLFSLRWIINGKPYPSLREAFDEARVAMAPNSALMLSCPIAFGLGDAHGGNVMLKQANENGATDDVLFIDYEVAGSHPVMVDLAKPLYGDGFFETLYQRLMPGKVDLGLKYRLRSDTNTMVIDLSPQLDSLTQAIMDIKLRYLVKPLCDEVRSLGGDLEDHVPLLGTALFLCATVARDFANSDQEFLSNFATGLILREARNWGEFTSRLEELGFRSQNGLGRT</sequence>
<name>A0A439D4U8_9PEZI</name>
<protein>
    <submittedName>
        <fullName evidence="1">Uncharacterized protein</fullName>
    </submittedName>
</protein>
<dbReference type="SUPFAM" id="SSF56112">
    <property type="entry name" value="Protein kinase-like (PK-like)"/>
    <property type="match status" value="1"/>
</dbReference>